<proteinExistence type="predicted"/>
<dbReference type="PANTHER" id="PTHR43214:SF17">
    <property type="entry name" value="TRANSCRIPTIONAL REGULATORY PROTEIN RCSB"/>
    <property type="match status" value="1"/>
</dbReference>
<dbReference type="OrthoDB" id="9796655at2"/>
<dbReference type="SMART" id="SM00421">
    <property type="entry name" value="HTH_LUXR"/>
    <property type="match status" value="1"/>
</dbReference>
<feature type="domain" description="HTH luxR-type" evidence="4">
    <location>
        <begin position="148"/>
        <end position="213"/>
    </location>
</feature>
<dbReference type="InterPro" id="IPR058245">
    <property type="entry name" value="NreC/VraR/RcsB-like_REC"/>
</dbReference>
<dbReference type="RefSeq" id="WP_136771687.1">
    <property type="nucleotide sequence ID" value="NZ_CP156074.1"/>
</dbReference>
<dbReference type="PANTHER" id="PTHR43214">
    <property type="entry name" value="TWO-COMPONENT RESPONSE REGULATOR"/>
    <property type="match status" value="1"/>
</dbReference>
<reference evidence="6 7" key="1">
    <citation type="submission" date="2019-04" db="EMBL/GenBank/DDBJ databases">
        <title>Chitiniphilus eburnea sp. nov., a novel chitinolytic bacterium isolated from aquaculture sludge.</title>
        <authorList>
            <person name="Sheng M."/>
        </authorList>
    </citation>
    <scope>NUCLEOTIDE SEQUENCE [LARGE SCALE GENOMIC DNA]</scope>
    <source>
        <strain evidence="6 7">HX-2-15</strain>
    </source>
</reference>
<evidence type="ECO:0000313" key="7">
    <source>
        <dbReference type="Proteomes" id="UP000310016"/>
    </source>
</evidence>
<dbReference type="SUPFAM" id="SSF46894">
    <property type="entry name" value="C-terminal effector domain of the bipartite response regulators"/>
    <property type="match status" value="1"/>
</dbReference>
<dbReference type="InterPro" id="IPR016032">
    <property type="entry name" value="Sig_transdc_resp-reg_C-effctor"/>
</dbReference>
<dbReference type="SMART" id="SM00448">
    <property type="entry name" value="REC"/>
    <property type="match status" value="1"/>
</dbReference>
<protein>
    <submittedName>
        <fullName evidence="6">Response regulator transcription factor</fullName>
    </submittedName>
</protein>
<dbReference type="InterPro" id="IPR039420">
    <property type="entry name" value="WalR-like"/>
</dbReference>
<feature type="modified residue" description="4-aspartylphosphate" evidence="3">
    <location>
        <position position="57"/>
    </location>
</feature>
<evidence type="ECO:0000256" key="2">
    <source>
        <dbReference type="ARBA" id="ARBA00023125"/>
    </source>
</evidence>
<dbReference type="Pfam" id="PF00196">
    <property type="entry name" value="GerE"/>
    <property type="match status" value="1"/>
</dbReference>
<dbReference type="InterPro" id="IPR011006">
    <property type="entry name" value="CheY-like_superfamily"/>
</dbReference>
<dbReference type="EMBL" id="SUMF01000001">
    <property type="protein sequence ID" value="TJZ79173.1"/>
    <property type="molecule type" value="Genomic_DNA"/>
</dbReference>
<dbReference type="PROSITE" id="PS50110">
    <property type="entry name" value="RESPONSE_REGULATORY"/>
    <property type="match status" value="1"/>
</dbReference>
<sequence length="216" mass="23694">MQSKIQVILADDHPVVRMGLSQMLVNRLDMVVVGEAGGVGDLLRLVSVLPFDVVITDFYMPDPTLTDGLSLIRRLRRTMTEDQHIVVLTMLDNLAFVDQMIEAGASAVLNKHDPLEEVIEAILQAARGDTYLSSGIRSARLSQGNRNVPSQWSALSPRESEVIRLYLTGMSVTTIAQQVHRSVKTISQQKKSAMEKLGAPNDVVLFQLAKEGGMIG</sequence>
<evidence type="ECO:0000256" key="1">
    <source>
        <dbReference type="ARBA" id="ARBA00022553"/>
    </source>
</evidence>
<evidence type="ECO:0000259" key="5">
    <source>
        <dbReference type="PROSITE" id="PS50110"/>
    </source>
</evidence>
<organism evidence="6 7">
    <name type="scientific">Chitiniphilus eburneus</name>
    <dbReference type="NCBI Taxonomy" id="2571148"/>
    <lineage>
        <taxon>Bacteria</taxon>
        <taxon>Pseudomonadati</taxon>
        <taxon>Pseudomonadota</taxon>
        <taxon>Betaproteobacteria</taxon>
        <taxon>Neisseriales</taxon>
        <taxon>Chitinibacteraceae</taxon>
        <taxon>Chitiniphilus</taxon>
    </lineage>
</organism>
<gene>
    <name evidence="6" type="ORF">FAZ21_02485</name>
</gene>
<dbReference type="CDD" id="cd06170">
    <property type="entry name" value="LuxR_C_like"/>
    <property type="match status" value="1"/>
</dbReference>
<dbReference type="SUPFAM" id="SSF52172">
    <property type="entry name" value="CheY-like"/>
    <property type="match status" value="1"/>
</dbReference>
<keyword evidence="7" id="KW-1185">Reference proteome</keyword>
<accession>A0A4U0QCL6</accession>
<comment type="caution">
    <text evidence="6">The sequence shown here is derived from an EMBL/GenBank/DDBJ whole genome shotgun (WGS) entry which is preliminary data.</text>
</comment>
<dbReference type="PROSITE" id="PS00622">
    <property type="entry name" value="HTH_LUXR_1"/>
    <property type="match status" value="1"/>
</dbReference>
<dbReference type="Proteomes" id="UP000310016">
    <property type="component" value="Unassembled WGS sequence"/>
</dbReference>
<dbReference type="GO" id="GO:0000160">
    <property type="term" value="P:phosphorelay signal transduction system"/>
    <property type="evidence" value="ECO:0007669"/>
    <property type="project" value="InterPro"/>
</dbReference>
<keyword evidence="2" id="KW-0238">DNA-binding</keyword>
<dbReference type="PRINTS" id="PR00038">
    <property type="entry name" value="HTHLUXR"/>
</dbReference>
<dbReference type="GO" id="GO:0006355">
    <property type="term" value="P:regulation of DNA-templated transcription"/>
    <property type="evidence" value="ECO:0007669"/>
    <property type="project" value="InterPro"/>
</dbReference>
<evidence type="ECO:0000256" key="3">
    <source>
        <dbReference type="PROSITE-ProRule" id="PRU00169"/>
    </source>
</evidence>
<keyword evidence="1 3" id="KW-0597">Phosphoprotein</keyword>
<dbReference type="CDD" id="cd17535">
    <property type="entry name" value="REC_NarL-like"/>
    <property type="match status" value="1"/>
</dbReference>
<evidence type="ECO:0000259" key="4">
    <source>
        <dbReference type="PROSITE" id="PS50043"/>
    </source>
</evidence>
<dbReference type="GO" id="GO:0003677">
    <property type="term" value="F:DNA binding"/>
    <property type="evidence" value="ECO:0007669"/>
    <property type="project" value="UniProtKB-KW"/>
</dbReference>
<dbReference type="Gene3D" id="3.40.50.2300">
    <property type="match status" value="1"/>
</dbReference>
<evidence type="ECO:0000313" key="6">
    <source>
        <dbReference type="EMBL" id="TJZ79173.1"/>
    </source>
</evidence>
<name>A0A4U0QCL6_9NEIS</name>
<feature type="domain" description="Response regulatory" evidence="5">
    <location>
        <begin position="6"/>
        <end position="126"/>
    </location>
</feature>
<dbReference type="InterPro" id="IPR000792">
    <property type="entry name" value="Tscrpt_reg_LuxR_C"/>
</dbReference>
<dbReference type="PROSITE" id="PS50043">
    <property type="entry name" value="HTH_LUXR_2"/>
    <property type="match status" value="1"/>
</dbReference>
<dbReference type="Pfam" id="PF00072">
    <property type="entry name" value="Response_reg"/>
    <property type="match status" value="1"/>
</dbReference>
<dbReference type="InterPro" id="IPR001789">
    <property type="entry name" value="Sig_transdc_resp-reg_receiver"/>
</dbReference>
<dbReference type="AlphaFoldDB" id="A0A4U0QCL6"/>